<accession>A0A3N1HK54</accession>
<dbReference type="PANTHER" id="PTHR43617">
    <property type="entry name" value="L-AMINO ACID N-ACETYLTRANSFERASE"/>
    <property type="match status" value="1"/>
</dbReference>
<feature type="domain" description="N-acetyltransferase" evidence="6">
    <location>
        <begin position="175"/>
        <end position="328"/>
    </location>
</feature>
<reference evidence="7 8" key="1">
    <citation type="journal article" date="2015" name="Stand. Genomic Sci.">
        <title>Genomic Encyclopedia of Bacterial and Archaeal Type Strains, Phase III: the genomes of soil and plant-associated and newly described type strains.</title>
        <authorList>
            <person name="Whitman W.B."/>
            <person name="Woyke T."/>
            <person name="Klenk H.P."/>
            <person name="Zhou Y."/>
            <person name="Lilburn T.G."/>
            <person name="Beck B.J."/>
            <person name="De Vos P."/>
            <person name="Vandamme P."/>
            <person name="Eisen J.A."/>
            <person name="Garrity G."/>
            <person name="Hugenholtz P."/>
            <person name="Kyrpides N.C."/>
        </authorList>
    </citation>
    <scope>NUCLEOTIDE SEQUENCE [LARGE SCALE GENOMIC DNA]</scope>
    <source>
        <strain evidence="7 8">CECT 7306</strain>
    </source>
</reference>
<dbReference type="PANTHER" id="PTHR43617:SF31">
    <property type="entry name" value="MYCOTHIOL ACETYLTRANSFERASE"/>
    <property type="match status" value="1"/>
</dbReference>
<comment type="similarity">
    <text evidence="4">Belongs to the acetyltransferase family. MshD subfamily.</text>
</comment>
<dbReference type="InterPro" id="IPR016181">
    <property type="entry name" value="Acyl_CoA_acyltransferase"/>
</dbReference>
<dbReference type="EMBL" id="RJKN01000005">
    <property type="protein sequence ID" value="ROP42831.1"/>
    <property type="molecule type" value="Genomic_DNA"/>
</dbReference>
<feature type="binding site" evidence="4">
    <location>
        <position position="243"/>
    </location>
    <ligand>
        <name>1D-myo-inositol 2-(L-cysteinylamino)-2-deoxy-alpha-D-glucopyranoside</name>
        <dbReference type="ChEBI" id="CHEBI:58887"/>
    </ligand>
</feature>
<dbReference type="CDD" id="cd04301">
    <property type="entry name" value="NAT_SF"/>
    <property type="match status" value="1"/>
</dbReference>
<dbReference type="GO" id="GO:0010125">
    <property type="term" value="P:mycothiol biosynthetic process"/>
    <property type="evidence" value="ECO:0007669"/>
    <property type="project" value="UniProtKB-UniRule"/>
</dbReference>
<dbReference type="InterPro" id="IPR017813">
    <property type="entry name" value="Mycothiol_AcTrfase"/>
</dbReference>
<dbReference type="GO" id="GO:0008999">
    <property type="term" value="F:protein-N-terminal-alanine acetyltransferase activity"/>
    <property type="evidence" value="ECO:0007669"/>
    <property type="project" value="TreeGrafter"/>
</dbReference>
<dbReference type="InterPro" id="IPR000182">
    <property type="entry name" value="GNAT_dom"/>
</dbReference>
<gene>
    <name evidence="4" type="primary">mshD</name>
    <name evidence="7" type="ORF">EDC03_2118</name>
</gene>
<dbReference type="NCBIfam" id="TIGR03448">
    <property type="entry name" value="mycothiol_MshD"/>
    <property type="match status" value="1"/>
</dbReference>
<keyword evidence="8" id="KW-1185">Reference proteome</keyword>
<comment type="catalytic activity">
    <reaction evidence="4">
        <text>1D-myo-inositol 2-(L-cysteinylamino)-2-deoxy-alpha-D-glucopyranoside + acetyl-CoA = mycothiol + CoA + H(+)</text>
        <dbReference type="Rhea" id="RHEA:26172"/>
        <dbReference type="ChEBI" id="CHEBI:15378"/>
        <dbReference type="ChEBI" id="CHEBI:16768"/>
        <dbReference type="ChEBI" id="CHEBI:57287"/>
        <dbReference type="ChEBI" id="CHEBI:57288"/>
        <dbReference type="ChEBI" id="CHEBI:58887"/>
        <dbReference type="EC" id="2.3.1.189"/>
    </reaction>
</comment>
<protein>
    <recommendedName>
        <fullName evidence="4">Mycothiol acetyltransferase</fullName>
        <shortName evidence="4">MSH acetyltransferase</shortName>
        <ecNumber evidence="4">2.3.1.189</ecNumber>
    </recommendedName>
    <alternativeName>
        <fullName evidence="4">Mycothiol synthase</fullName>
    </alternativeName>
</protein>
<evidence type="ECO:0000313" key="8">
    <source>
        <dbReference type="Proteomes" id="UP000276232"/>
    </source>
</evidence>
<sequence>MAAPAETPDPTGDAVAPPPGGDGVVVSTAAPDAAAVDAALALVTAAERADGVPPVSEQQLLRLRGGGTARHLLAHDAGGRLVGLGVLDAGDGDEEALVAELVVAQDARRRGTGGALLRAAREAAGTRPLRLWMHGALPGARALAAREGLVRVRELLTMGTTLDDALPPLPDPDGVRLRAFVPGADEEAWLGVNRRAFATHPEQGAWTLDDVLAREREPWFDAEGLLLAEDSATGALLGSHWTKTTPTDDGGLRGEVYVVGVDPSAQGRGVGRLVTLAGLHHLRGRGVREVDLYVEGDNAPALAVYTRLGFARTGADVLVATPTAGGTR</sequence>
<dbReference type="AlphaFoldDB" id="A0A3N1HK54"/>
<keyword evidence="2 4" id="KW-0677">Repeat</keyword>
<evidence type="ECO:0000256" key="1">
    <source>
        <dbReference type="ARBA" id="ARBA00022679"/>
    </source>
</evidence>
<dbReference type="OrthoDB" id="3208058at2"/>
<dbReference type="GO" id="GO:0035447">
    <property type="term" value="F:mycothiol synthase activity"/>
    <property type="evidence" value="ECO:0007669"/>
    <property type="project" value="UniProtKB-UniRule"/>
</dbReference>
<evidence type="ECO:0000256" key="4">
    <source>
        <dbReference type="HAMAP-Rule" id="MF_01698"/>
    </source>
</evidence>
<comment type="caution">
    <text evidence="7">The sequence shown here is derived from an EMBL/GenBank/DDBJ whole genome shotgun (WGS) entry which is preliminary data.</text>
</comment>
<dbReference type="PROSITE" id="PS51186">
    <property type="entry name" value="GNAT"/>
    <property type="match status" value="2"/>
</dbReference>
<feature type="binding site" evidence="4">
    <location>
        <position position="202"/>
    </location>
    <ligand>
        <name>1D-myo-inositol 2-(L-cysteinylamino)-2-deoxy-alpha-D-glucopyranoside</name>
        <dbReference type="ChEBI" id="CHEBI:58887"/>
    </ligand>
</feature>
<dbReference type="EC" id="2.3.1.189" evidence="4"/>
<feature type="binding site" evidence="4">
    <location>
        <position position="293"/>
    </location>
    <ligand>
        <name>1D-myo-inositol 2-(L-cysteinylamino)-2-deoxy-alpha-D-glucopyranoside</name>
        <dbReference type="ChEBI" id="CHEBI:58887"/>
    </ligand>
</feature>
<dbReference type="Proteomes" id="UP000276232">
    <property type="component" value="Unassembled WGS sequence"/>
</dbReference>
<feature type="binding site" evidence="4">
    <location>
        <begin position="259"/>
        <end position="261"/>
    </location>
    <ligand>
        <name>acetyl-CoA</name>
        <dbReference type="ChEBI" id="CHEBI:57288"/>
        <label>2</label>
    </ligand>
</feature>
<dbReference type="SUPFAM" id="SSF55729">
    <property type="entry name" value="Acyl-CoA N-acyltransferases (Nat)"/>
    <property type="match status" value="1"/>
</dbReference>
<dbReference type="RefSeq" id="WP_123380216.1">
    <property type="nucleotide sequence ID" value="NZ_RJKN01000005.1"/>
</dbReference>
<comment type="caution">
    <text evidence="4">Lacks conserved residue(s) required for the propagation of feature annotation.</text>
</comment>
<dbReference type="PIRSF" id="PIRSF021524">
    <property type="entry name" value="MSH_acetyltransferase"/>
    <property type="match status" value="1"/>
</dbReference>
<comment type="function">
    <text evidence="4">Catalyzes the transfer of acetyl from acetyl-CoA to desacetylmycothiol (Cys-GlcN-Ins) to form mycothiol.</text>
</comment>
<dbReference type="Pfam" id="PF00583">
    <property type="entry name" value="Acetyltransf_1"/>
    <property type="match status" value="2"/>
</dbReference>
<feature type="domain" description="N-acetyltransferase" evidence="6">
    <location>
        <begin position="24"/>
        <end position="182"/>
    </location>
</feature>
<keyword evidence="3 4" id="KW-0012">Acyltransferase</keyword>
<evidence type="ECO:0000256" key="2">
    <source>
        <dbReference type="ARBA" id="ARBA00022737"/>
    </source>
</evidence>
<evidence type="ECO:0000313" key="7">
    <source>
        <dbReference type="EMBL" id="ROP42831.1"/>
    </source>
</evidence>
<feature type="binding site" evidence="4">
    <location>
        <position position="57"/>
    </location>
    <ligand>
        <name>1D-myo-inositol 2-(L-cysteinylamino)-2-deoxy-alpha-D-glucopyranoside</name>
        <dbReference type="ChEBI" id="CHEBI:58887"/>
    </ligand>
</feature>
<organism evidence="7 8">
    <name type="scientific">Pseudokineococcus lusitanus</name>
    <dbReference type="NCBI Taxonomy" id="763993"/>
    <lineage>
        <taxon>Bacteria</taxon>
        <taxon>Bacillati</taxon>
        <taxon>Actinomycetota</taxon>
        <taxon>Actinomycetes</taxon>
        <taxon>Kineosporiales</taxon>
        <taxon>Kineosporiaceae</taxon>
        <taxon>Pseudokineococcus</taxon>
    </lineage>
</organism>
<dbReference type="HAMAP" id="MF_01698">
    <property type="entry name" value="MshD"/>
    <property type="match status" value="1"/>
</dbReference>
<proteinExistence type="inferred from homology"/>
<evidence type="ECO:0000259" key="6">
    <source>
        <dbReference type="PROSITE" id="PS51186"/>
    </source>
</evidence>
<dbReference type="InterPro" id="IPR050276">
    <property type="entry name" value="MshD_Acetyltransferase"/>
</dbReference>
<evidence type="ECO:0000256" key="5">
    <source>
        <dbReference type="SAM" id="MobiDB-lite"/>
    </source>
</evidence>
<comment type="subunit">
    <text evidence="4">Monomer.</text>
</comment>
<evidence type="ECO:0000256" key="3">
    <source>
        <dbReference type="ARBA" id="ARBA00023315"/>
    </source>
</evidence>
<feature type="binding site" evidence="4">
    <location>
        <begin position="266"/>
        <end position="272"/>
    </location>
    <ligand>
        <name>acetyl-CoA</name>
        <dbReference type="ChEBI" id="CHEBI:57288"/>
        <label>2</label>
    </ligand>
</feature>
<name>A0A3N1HK54_9ACTN</name>
<feature type="region of interest" description="Disordered" evidence="5">
    <location>
        <begin position="1"/>
        <end position="21"/>
    </location>
</feature>
<feature type="binding site" evidence="4">
    <location>
        <begin position="101"/>
        <end position="103"/>
    </location>
    <ligand>
        <name>acetyl-CoA</name>
        <dbReference type="ChEBI" id="CHEBI:57288"/>
        <label>1</label>
    </ligand>
</feature>
<dbReference type="InParanoid" id="A0A3N1HK54"/>
<feature type="binding site" evidence="4">
    <location>
        <position position="255"/>
    </location>
    <ligand>
        <name>1D-myo-inositol 2-(L-cysteinylamino)-2-deoxy-alpha-D-glucopyranoside</name>
        <dbReference type="ChEBI" id="CHEBI:58887"/>
    </ligand>
</feature>
<keyword evidence="1 4" id="KW-0808">Transferase</keyword>
<dbReference type="Gene3D" id="3.40.630.30">
    <property type="match status" value="1"/>
</dbReference>